<proteinExistence type="predicted"/>
<keyword evidence="4" id="KW-1185">Reference proteome</keyword>
<evidence type="ECO:0000256" key="2">
    <source>
        <dbReference type="SAM" id="SignalP"/>
    </source>
</evidence>
<dbReference type="AlphaFoldDB" id="A0AAN9JP20"/>
<accession>A0AAN9JP20</accession>
<comment type="caution">
    <text evidence="3">The sequence shown here is derived from an EMBL/GenBank/DDBJ whole genome shotgun (WGS) entry which is preliminary data.</text>
</comment>
<feature type="signal peptide" evidence="2">
    <location>
        <begin position="1"/>
        <end position="20"/>
    </location>
</feature>
<feature type="chain" id="PRO_5043023408" evidence="2">
    <location>
        <begin position="21"/>
        <end position="72"/>
    </location>
</feature>
<reference evidence="3 4" key="1">
    <citation type="submission" date="2024-01" db="EMBL/GenBank/DDBJ databases">
        <title>The genomes of 5 underutilized Papilionoideae crops provide insights into root nodulation and disease resistance.</title>
        <authorList>
            <person name="Yuan L."/>
        </authorList>
    </citation>
    <scope>NUCLEOTIDE SEQUENCE [LARGE SCALE GENOMIC DNA]</scope>
    <source>
        <strain evidence="3">LY-2023</strain>
        <tissue evidence="3">Leaf</tissue>
    </source>
</reference>
<protein>
    <submittedName>
        <fullName evidence="3">Uncharacterized protein</fullName>
    </submittedName>
</protein>
<dbReference type="EMBL" id="JAYKXN010000003">
    <property type="protein sequence ID" value="KAK7301636.1"/>
    <property type="molecule type" value="Genomic_DNA"/>
</dbReference>
<evidence type="ECO:0000256" key="1">
    <source>
        <dbReference type="SAM" id="MobiDB-lite"/>
    </source>
</evidence>
<keyword evidence="2" id="KW-0732">Signal</keyword>
<gene>
    <name evidence="3" type="ORF">RJT34_12506</name>
</gene>
<name>A0AAN9JP20_CLITE</name>
<organism evidence="3 4">
    <name type="scientific">Clitoria ternatea</name>
    <name type="common">Butterfly pea</name>
    <dbReference type="NCBI Taxonomy" id="43366"/>
    <lineage>
        <taxon>Eukaryota</taxon>
        <taxon>Viridiplantae</taxon>
        <taxon>Streptophyta</taxon>
        <taxon>Embryophyta</taxon>
        <taxon>Tracheophyta</taxon>
        <taxon>Spermatophyta</taxon>
        <taxon>Magnoliopsida</taxon>
        <taxon>eudicotyledons</taxon>
        <taxon>Gunneridae</taxon>
        <taxon>Pentapetalae</taxon>
        <taxon>rosids</taxon>
        <taxon>fabids</taxon>
        <taxon>Fabales</taxon>
        <taxon>Fabaceae</taxon>
        <taxon>Papilionoideae</taxon>
        <taxon>50 kb inversion clade</taxon>
        <taxon>NPAAA clade</taxon>
        <taxon>indigoferoid/millettioid clade</taxon>
        <taxon>Phaseoleae</taxon>
        <taxon>Clitoria</taxon>
    </lineage>
</organism>
<evidence type="ECO:0000313" key="3">
    <source>
        <dbReference type="EMBL" id="KAK7301636.1"/>
    </source>
</evidence>
<sequence length="72" mass="8536">MKWWLWWFGHEEMVVVVAWSGRMVAKMGKESGCNIKFAYWVRRGHLESKQSELAKEGVSHELPHQGEHGRLW</sequence>
<dbReference type="Proteomes" id="UP001359559">
    <property type="component" value="Unassembled WGS sequence"/>
</dbReference>
<evidence type="ECO:0000313" key="4">
    <source>
        <dbReference type="Proteomes" id="UP001359559"/>
    </source>
</evidence>
<feature type="region of interest" description="Disordered" evidence="1">
    <location>
        <begin position="52"/>
        <end position="72"/>
    </location>
</feature>